<accession>A0A239KPS0</accession>
<organism evidence="2 3">
    <name type="scientific">Sphingopyxis indica</name>
    <dbReference type="NCBI Taxonomy" id="436663"/>
    <lineage>
        <taxon>Bacteria</taxon>
        <taxon>Pseudomonadati</taxon>
        <taxon>Pseudomonadota</taxon>
        <taxon>Alphaproteobacteria</taxon>
        <taxon>Sphingomonadales</taxon>
        <taxon>Sphingomonadaceae</taxon>
        <taxon>Sphingopyxis</taxon>
    </lineage>
</organism>
<sequence length="401" mass="43125">MDDDLLDLIAKLEPALAIAFLAAIASLRAGINYPLLLTALRNGDIDGAIYALNIDRGAFGAYVIERQSAFAQAGATISEALTKDRIAFFKRRDREPSIRSPALPPAELEPVGPSGPLTPAPPAPPTLTAPGGGELHFRFDMTNPRAEARIRTEAAARVTGYVDEQIETARRVIADGFARGDGPQNIATDIAGRINPISGRRQGGIVGLSDPQAGYVDSMRARLLSGDPDEMAKVLGSFDKDGKWKPGTGMTLRDRRYDGAIKRAIAAIAKGKPNPLTRDKIDEMTAKYADRLLARRAEDVARTETAQGVMMARAEATAQALDRDALDDQAVEKTWRHLGGIDDARDTHLAMHGRSVTGLTMPFILPDGSVMQHAHDPAGGAKNNVNCRCGTDFIIDWSWGL</sequence>
<dbReference type="Proteomes" id="UP000198339">
    <property type="component" value="Unassembled WGS sequence"/>
</dbReference>
<keyword evidence="3" id="KW-1185">Reference proteome</keyword>
<feature type="region of interest" description="Disordered" evidence="1">
    <location>
        <begin position="96"/>
        <end position="134"/>
    </location>
</feature>
<protein>
    <submittedName>
        <fullName evidence="2">Phage Mu protein F like protein</fullName>
    </submittedName>
</protein>
<gene>
    <name evidence="2" type="ORF">SAMN06295955_11564</name>
</gene>
<feature type="compositionally biased region" description="Pro residues" evidence="1">
    <location>
        <begin position="116"/>
        <end position="127"/>
    </location>
</feature>
<name>A0A239KPS0_9SPHN</name>
<dbReference type="EMBL" id="FZPA01000015">
    <property type="protein sequence ID" value="SNT19623.1"/>
    <property type="molecule type" value="Genomic_DNA"/>
</dbReference>
<proteinExistence type="predicted"/>
<evidence type="ECO:0000313" key="3">
    <source>
        <dbReference type="Proteomes" id="UP000198339"/>
    </source>
</evidence>
<dbReference type="AlphaFoldDB" id="A0A239KPS0"/>
<evidence type="ECO:0000313" key="2">
    <source>
        <dbReference type="EMBL" id="SNT19623.1"/>
    </source>
</evidence>
<evidence type="ECO:0000256" key="1">
    <source>
        <dbReference type="SAM" id="MobiDB-lite"/>
    </source>
</evidence>
<reference evidence="2 3" key="1">
    <citation type="submission" date="2017-06" db="EMBL/GenBank/DDBJ databases">
        <authorList>
            <person name="Kim H.J."/>
            <person name="Triplett B.A."/>
        </authorList>
    </citation>
    <scope>NUCLEOTIDE SEQUENCE [LARGE SCALE GENOMIC DNA]</scope>
    <source>
        <strain evidence="2 3">DS15</strain>
    </source>
</reference>